<evidence type="ECO:0000313" key="2">
    <source>
        <dbReference type="Proteomes" id="UP000737018"/>
    </source>
</evidence>
<proteinExistence type="predicted"/>
<dbReference type="AlphaFoldDB" id="A0A8J4VU27"/>
<evidence type="ECO:0000313" key="1">
    <source>
        <dbReference type="EMBL" id="KAF3970377.1"/>
    </source>
</evidence>
<accession>A0A8J4VU27</accession>
<comment type="caution">
    <text evidence="1">The sequence shown here is derived from an EMBL/GenBank/DDBJ whole genome shotgun (WGS) entry which is preliminary data.</text>
</comment>
<name>A0A8J4VU27_9ROSI</name>
<dbReference type="Proteomes" id="UP000737018">
    <property type="component" value="Unassembled WGS sequence"/>
</dbReference>
<keyword evidence="2" id="KW-1185">Reference proteome</keyword>
<gene>
    <name evidence="1" type="ORF">CMV_005929</name>
</gene>
<reference evidence="1" key="1">
    <citation type="submission" date="2020-03" db="EMBL/GenBank/DDBJ databases">
        <title>Castanea mollissima Vanexum genome sequencing.</title>
        <authorList>
            <person name="Staton M."/>
        </authorList>
    </citation>
    <scope>NUCLEOTIDE SEQUENCE</scope>
    <source>
        <tissue evidence="1">Leaf</tissue>
    </source>
</reference>
<organism evidence="1 2">
    <name type="scientific">Castanea mollissima</name>
    <name type="common">Chinese chestnut</name>
    <dbReference type="NCBI Taxonomy" id="60419"/>
    <lineage>
        <taxon>Eukaryota</taxon>
        <taxon>Viridiplantae</taxon>
        <taxon>Streptophyta</taxon>
        <taxon>Embryophyta</taxon>
        <taxon>Tracheophyta</taxon>
        <taxon>Spermatophyta</taxon>
        <taxon>Magnoliopsida</taxon>
        <taxon>eudicotyledons</taxon>
        <taxon>Gunneridae</taxon>
        <taxon>Pentapetalae</taxon>
        <taxon>rosids</taxon>
        <taxon>fabids</taxon>
        <taxon>Fagales</taxon>
        <taxon>Fagaceae</taxon>
        <taxon>Castanea</taxon>
    </lineage>
</organism>
<dbReference type="EMBL" id="JRKL02000539">
    <property type="protein sequence ID" value="KAF3970377.1"/>
    <property type="molecule type" value="Genomic_DNA"/>
</dbReference>
<sequence>MLKRPPRVEDDHEDSLVLLKNVGNSSFQVATLVNAIAEGERGGYPLRSLMGMINEGWDVWVLGVVEDDKGDDRETL</sequence>
<protein>
    <submittedName>
        <fullName evidence="1">Uncharacterized protein</fullName>
    </submittedName>
</protein>